<dbReference type="PANTHER" id="PTHR11183">
    <property type="entry name" value="GLYCOGENIN SUBFAMILY MEMBER"/>
    <property type="match status" value="1"/>
</dbReference>
<keyword evidence="6" id="KW-1185">Reference proteome</keyword>
<evidence type="ECO:0000256" key="1">
    <source>
        <dbReference type="ARBA" id="ARBA00022676"/>
    </source>
</evidence>
<organism evidence="5 6">
    <name type="scientific">Eucalyptus globulus</name>
    <name type="common">Tasmanian blue gum</name>
    <dbReference type="NCBI Taxonomy" id="34317"/>
    <lineage>
        <taxon>Eukaryota</taxon>
        <taxon>Viridiplantae</taxon>
        <taxon>Streptophyta</taxon>
        <taxon>Embryophyta</taxon>
        <taxon>Tracheophyta</taxon>
        <taxon>Spermatophyta</taxon>
        <taxon>Magnoliopsida</taxon>
        <taxon>eudicotyledons</taxon>
        <taxon>Gunneridae</taxon>
        <taxon>Pentapetalae</taxon>
        <taxon>rosids</taxon>
        <taxon>malvids</taxon>
        <taxon>Myrtales</taxon>
        <taxon>Myrtaceae</taxon>
        <taxon>Myrtoideae</taxon>
        <taxon>Eucalypteae</taxon>
        <taxon>Eucalyptus</taxon>
    </lineage>
</organism>
<proteinExistence type="inferred from homology"/>
<dbReference type="Pfam" id="PF01501">
    <property type="entry name" value="Glyco_transf_8"/>
    <property type="match status" value="1"/>
</dbReference>
<evidence type="ECO:0000256" key="2">
    <source>
        <dbReference type="ARBA" id="ARBA00022679"/>
    </source>
</evidence>
<dbReference type="Proteomes" id="UP001634007">
    <property type="component" value="Unassembled WGS sequence"/>
</dbReference>
<dbReference type="SUPFAM" id="SSF53448">
    <property type="entry name" value="Nucleotide-diphospho-sugar transferases"/>
    <property type="match status" value="1"/>
</dbReference>
<evidence type="ECO:0000313" key="6">
    <source>
        <dbReference type="Proteomes" id="UP001634007"/>
    </source>
</evidence>
<protein>
    <recommendedName>
        <fullName evidence="4">Hexosyltransferase</fullName>
        <ecNumber evidence="4">2.4.1.-</ecNumber>
    </recommendedName>
</protein>
<dbReference type="AlphaFoldDB" id="A0ABD3LJ66"/>
<dbReference type="GO" id="GO:0016757">
    <property type="term" value="F:glycosyltransferase activity"/>
    <property type="evidence" value="ECO:0007669"/>
    <property type="project" value="UniProtKB-KW"/>
</dbReference>
<evidence type="ECO:0000256" key="3">
    <source>
        <dbReference type="ARBA" id="ARBA00023211"/>
    </source>
</evidence>
<dbReference type="InterPro" id="IPR050587">
    <property type="entry name" value="GNT1/Glycosyltrans_8"/>
</dbReference>
<sequence length="100" mass="12132">MFMYELSLETCQDLLETLEITPPTPFAEQDFLNMYFKDVYKPIPNMYNLVLVMLWRHPKNIELDTIKIVHYRAAGSKPWRYTGKEQNMERDDIQMLVKRW</sequence>
<evidence type="ECO:0000313" key="5">
    <source>
        <dbReference type="EMBL" id="KAL3749932.1"/>
    </source>
</evidence>
<evidence type="ECO:0000256" key="4">
    <source>
        <dbReference type="RuleBase" id="RU362027"/>
    </source>
</evidence>
<name>A0ABD3LJ66_EUCGL</name>
<comment type="similarity">
    <text evidence="4">Belongs to the glycosyltransferase 8 family.</text>
</comment>
<keyword evidence="2" id="KW-0808">Transferase</keyword>
<dbReference type="EC" id="2.4.1.-" evidence="4"/>
<dbReference type="InterPro" id="IPR002495">
    <property type="entry name" value="Glyco_trans_8"/>
</dbReference>
<reference evidence="5 6" key="1">
    <citation type="submission" date="2024-11" db="EMBL/GenBank/DDBJ databases">
        <title>Chromosome-level genome assembly of Eucalyptus globulus Labill. provides insights into its genome evolution.</title>
        <authorList>
            <person name="Li X."/>
        </authorList>
    </citation>
    <scope>NUCLEOTIDE SEQUENCE [LARGE SCALE GENOMIC DNA]</scope>
    <source>
        <strain evidence="5">CL2024</strain>
        <tissue evidence="5">Fresh tender leaves</tissue>
    </source>
</reference>
<comment type="caution">
    <text evidence="5">The sequence shown here is derived from an EMBL/GenBank/DDBJ whole genome shotgun (WGS) entry which is preliminary data.</text>
</comment>
<keyword evidence="1" id="KW-0328">Glycosyltransferase</keyword>
<dbReference type="EMBL" id="JBJKBG010000002">
    <property type="protein sequence ID" value="KAL3749932.1"/>
    <property type="molecule type" value="Genomic_DNA"/>
</dbReference>
<gene>
    <name evidence="5" type="ORF">ACJRO7_010976</name>
</gene>
<accession>A0ABD3LJ66</accession>
<keyword evidence="3" id="KW-0464">Manganese</keyword>
<dbReference type="Gene3D" id="3.90.550.10">
    <property type="entry name" value="Spore Coat Polysaccharide Biosynthesis Protein SpsA, Chain A"/>
    <property type="match status" value="1"/>
</dbReference>
<dbReference type="InterPro" id="IPR029044">
    <property type="entry name" value="Nucleotide-diphossugar_trans"/>
</dbReference>